<accession>A0AA88A3A3</accession>
<evidence type="ECO:0000313" key="2">
    <source>
        <dbReference type="EMBL" id="GMN38368.1"/>
    </source>
</evidence>
<name>A0AA88A3A3_FICCA</name>
<reference evidence="2" key="1">
    <citation type="submission" date="2023-07" db="EMBL/GenBank/DDBJ databases">
        <title>draft genome sequence of fig (Ficus carica).</title>
        <authorList>
            <person name="Takahashi T."/>
            <person name="Nishimura K."/>
        </authorList>
    </citation>
    <scope>NUCLEOTIDE SEQUENCE</scope>
</reference>
<sequence>MGVELSDHDTPYRIALTRIGLIRPPRGKEDKTSLGDRLDLTNLEQGREDQLRSGSQTIGPRALRHSVSDCTDQDRLDQSREEKTNSRMGVELSYQEIQAD</sequence>
<feature type="compositionally biased region" description="Basic and acidic residues" evidence="1">
    <location>
        <begin position="26"/>
        <end position="51"/>
    </location>
</feature>
<evidence type="ECO:0000256" key="1">
    <source>
        <dbReference type="SAM" id="MobiDB-lite"/>
    </source>
</evidence>
<dbReference type="EMBL" id="BTGU01000008">
    <property type="protein sequence ID" value="GMN38368.1"/>
    <property type="molecule type" value="Genomic_DNA"/>
</dbReference>
<dbReference type="Proteomes" id="UP001187192">
    <property type="component" value="Unassembled WGS sequence"/>
</dbReference>
<feature type="region of interest" description="Disordered" evidence="1">
    <location>
        <begin position="24"/>
        <end position="100"/>
    </location>
</feature>
<proteinExistence type="predicted"/>
<protein>
    <submittedName>
        <fullName evidence="2">Uncharacterized protein</fullName>
    </submittedName>
</protein>
<dbReference type="AlphaFoldDB" id="A0AA88A3A3"/>
<keyword evidence="3" id="KW-1185">Reference proteome</keyword>
<evidence type="ECO:0000313" key="3">
    <source>
        <dbReference type="Proteomes" id="UP001187192"/>
    </source>
</evidence>
<gene>
    <name evidence="2" type="ORF">TIFTF001_007599</name>
</gene>
<comment type="caution">
    <text evidence="2">The sequence shown here is derived from an EMBL/GenBank/DDBJ whole genome shotgun (WGS) entry which is preliminary data.</text>
</comment>
<organism evidence="2 3">
    <name type="scientific">Ficus carica</name>
    <name type="common">Common fig</name>
    <dbReference type="NCBI Taxonomy" id="3494"/>
    <lineage>
        <taxon>Eukaryota</taxon>
        <taxon>Viridiplantae</taxon>
        <taxon>Streptophyta</taxon>
        <taxon>Embryophyta</taxon>
        <taxon>Tracheophyta</taxon>
        <taxon>Spermatophyta</taxon>
        <taxon>Magnoliopsida</taxon>
        <taxon>eudicotyledons</taxon>
        <taxon>Gunneridae</taxon>
        <taxon>Pentapetalae</taxon>
        <taxon>rosids</taxon>
        <taxon>fabids</taxon>
        <taxon>Rosales</taxon>
        <taxon>Moraceae</taxon>
        <taxon>Ficeae</taxon>
        <taxon>Ficus</taxon>
    </lineage>
</organism>
<feature type="compositionally biased region" description="Basic and acidic residues" evidence="1">
    <location>
        <begin position="72"/>
        <end position="85"/>
    </location>
</feature>